<dbReference type="InterPro" id="IPR025857">
    <property type="entry name" value="MacB_PCD"/>
</dbReference>
<feature type="transmembrane region" description="Helical" evidence="8">
    <location>
        <begin position="423"/>
        <end position="450"/>
    </location>
</feature>
<keyword evidence="5 8" id="KW-0472">Membrane</keyword>
<reference evidence="11 13" key="1">
    <citation type="submission" date="2023-10" db="EMBL/GenBank/DDBJ databases">
        <title>Whole Genome based description of the genera Actinobaculum and Actinotignum reveals a complex phylogenetic relationship within the species included in the genus Actinotignum.</title>
        <authorList>
            <person name="Jensen C.S."/>
            <person name="Dargis R."/>
            <person name="Kemp M."/>
            <person name="Christensen J.J."/>
        </authorList>
    </citation>
    <scope>NUCLEOTIDE SEQUENCE</scope>
    <source>
        <strain evidence="12 13">SLA_B089</strain>
        <strain evidence="11">SLA_B245</strain>
    </source>
</reference>
<dbReference type="EMBL" id="JAWNFV010000003">
    <property type="protein sequence ID" value="MDY5140081.1"/>
    <property type="molecule type" value="Genomic_DNA"/>
</dbReference>
<dbReference type="GO" id="GO:0022857">
    <property type="term" value="F:transmembrane transporter activity"/>
    <property type="evidence" value="ECO:0007669"/>
    <property type="project" value="TreeGrafter"/>
</dbReference>
<dbReference type="InterPro" id="IPR003838">
    <property type="entry name" value="ABC3_permease_C"/>
</dbReference>
<sequence>MTRIFGAVLEAWEEIRVDRGRVILSLVGVAAAVWAMATVLALGQLISAAGEHQLAQWEGKPGTVNIGVYNTGGEGGADPYANPYADPYANPYANPVAPPTGAQLGTLAGSQASEDVFGTTVAEYMEKAGANYWTRSRTSYVSLAFPPVLAGAGGTGDIQDLEGWESESMAGAESGGELESGGGELESGGAVEGAEPVGDGSASTEFGEGGRPGFGMMEPNYEMLAVDPAYGPLFDVQLTRGRWLTEADGERLMNPAVVNEMLYKEMGEPSLASYPQIALSGPTGVRMTVVGVVADRSRWDSPRLHVPYQSMAAAAMAQLSPMNSSTVSVLVPRGEEAEAQKVLVSVLQGRLGKNYQVEGQFIESQMRGQESTERQVTAIIAAIGGIVILVGALGLLTVSIVTMKQRVREMGIRRAMGASARRIFTSVFLESVVATTAAGFIGVIASIITIRTAPLARWLDLPFSVDSVGYPVLAAFIGLAISAGVGALCGIIPATMALRIKPIDAIRF</sequence>
<evidence type="ECO:0000256" key="5">
    <source>
        <dbReference type="ARBA" id="ARBA00023136"/>
    </source>
</evidence>
<evidence type="ECO:0000256" key="4">
    <source>
        <dbReference type="ARBA" id="ARBA00022989"/>
    </source>
</evidence>
<gene>
    <name evidence="11" type="ORF">R6G74_01950</name>
    <name evidence="12" type="ORF">R6P33_01740</name>
</gene>
<keyword evidence="3 8" id="KW-0812">Transmembrane</keyword>
<comment type="subcellular location">
    <subcellularLocation>
        <location evidence="1">Cell membrane</location>
        <topology evidence="1">Multi-pass membrane protein</topology>
    </subcellularLocation>
</comment>
<feature type="domain" description="MacB-like periplasmic core" evidence="10">
    <location>
        <begin position="23"/>
        <end position="338"/>
    </location>
</feature>
<dbReference type="Pfam" id="PF02687">
    <property type="entry name" value="FtsX"/>
    <property type="match status" value="1"/>
</dbReference>
<evidence type="ECO:0000256" key="1">
    <source>
        <dbReference type="ARBA" id="ARBA00004651"/>
    </source>
</evidence>
<evidence type="ECO:0000259" key="9">
    <source>
        <dbReference type="Pfam" id="PF02687"/>
    </source>
</evidence>
<name>A0AAW9HJ54_9ACTO</name>
<dbReference type="EMBL" id="JAWNFY010000004">
    <property type="protein sequence ID" value="MDY5145745.1"/>
    <property type="molecule type" value="Genomic_DNA"/>
</dbReference>
<feature type="transmembrane region" description="Helical" evidence="8">
    <location>
        <begin position="470"/>
        <end position="498"/>
    </location>
</feature>
<evidence type="ECO:0000256" key="2">
    <source>
        <dbReference type="ARBA" id="ARBA00022475"/>
    </source>
</evidence>
<comment type="similarity">
    <text evidence="6">Belongs to the ABC-4 integral membrane protein family.</text>
</comment>
<dbReference type="RefSeq" id="WP_087069935.1">
    <property type="nucleotide sequence ID" value="NZ_CAUPFC010000036.1"/>
</dbReference>
<dbReference type="Proteomes" id="UP001284901">
    <property type="component" value="Unassembled WGS sequence"/>
</dbReference>
<dbReference type="GO" id="GO:0005886">
    <property type="term" value="C:plasma membrane"/>
    <property type="evidence" value="ECO:0007669"/>
    <property type="project" value="UniProtKB-SubCell"/>
</dbReference>
<dbReference type="AlphaFoldDB" id="A0AAW9HJ54"/>
<dbReference type="Proteomes" id="UP001288320">
    <property type="component" value="Unassembled WGS sequence"/>
</dbReference>
<dbReference type="Pfam" id="PF12704">
    <property type="entry name" value="MacB_PCD"/>
    <property type="match status" value="1"/>
</dbReference>
<feature type="compositionally biased region" description="Low complexity" evidence="7">
    <location>
        <begin position="167"/>
        <end position="177"/>
    </location>
</feature>
<feature type="transmembrane region" description="Helical" evidence="8">
    <location>
        <begin position="376"/>
        <end position="402"/>
    </location>
</feature>
<organism evidence="11 14">
    <name type="scientific">Actinotignum timonense</name>
    <dbReference type="NCBI Taxonomy" id="1870995"/>
    <lineage>
        <taxon>Bacteria</taxon>
        <taxon>Bacillati</taxon>
        <taxon>Actinomycetota</taxon>
        <taxon>Actinomycetes</taxon>
        <taxon>Actinomycetales</taxon>
        <taxon>Actinomycetaceae</taxon>
        <taxon>Actinotignum</taxon>
    </lineage>
</organism>
<dbReference type="InterPro" id="IPR050250">
    <property type="entry name" value="Macrolide_Exporter_MacB"/>
</dbReference>
<dbReference type="GeneID" id="92813550"/>
<keyword evidence="13" id="KW-1185">Reference proteome</keyword>
<evidence type="ECO:0000313" key="12">
    <source>
        <dbReference type="EMBL" id="MDY5145745.1"/>
    </source>
</evidence>
<evidence type="ECO:0000313" key="13">
    <source>
        <dbReference type="Proteomes" id="UP001284901"/>
    </source>
</evidence>
<dbReference type="PANTHER" id="PTHR30572">
    <property type="entry name" value="MEMBRANE COMPONENT OF TRANSPORTER-RELATED"/>
    <property type="match status" value="1"/>
</dbReference>
<feature type="region of interest" description="Disordered" evidence="7">
    <location>
        <begin position="167"/>
        <end position="213"/>
    </location>
</feature>
<proteinExistence type="inferred from homology"/>
<evidence type="ECO:0000313" key="11">
    <source>
        <dbReference type="EMBL" id="MDY5140081.1"/>
    </source>
</evidence>
<dbReference type="PANTHER" id="PTHR30572:SF4">
    <property type="entry name" value="ABC TRANSPORTER PERMEASE YTRF"/>
    <property type="match status" value="1"/>
</dbReference>
<keyword evidence="2" id="KW-1003">Cell membrane</keyword>
<evidence type="ECO:0000259" key="10">
    <source>
        <dbReference type="Pfam" id="PF12704"/>
    </source>
</evidence>
<comment type="caution">
    <text evidence="11">The sequence shown here is derived from an EMBL/GenBank/DDBJ whole genome shotgun (WGS) entry which is preliminary data.</text>
</comment>
<evidence type="ECO:0000256" key="8">
    <source>
        <dbReference type="SAM" id="Phobius"/>
    </source>
</evidence>
<feature type="transmembrane region" description="Helical" evidence="8">
    <location>
        <begin position="22"/>
        <end position="46"/>
    </location>
</feature>
<evidence type="ECO:0000256" key="7">
    <source>
        <dbReference type="SAM" id="MobiDB-lite"/>
    </source>
</evidence>
<evidence type="ECO:0000256" key="6">
    <source>
        <dbReference type="ARBA" id="ARBA00038076"/>
    </source>
</evidence>
<protein>
    <submittedName>
        <fullName evidence="11">ABC transporter permease</fullName>
    </submittedName>
</protein>
<feature type="domain" description="ABC3 transporter permease C-terminal" evidence="9">
    <location>
        <begin position="382"/>
        <end position="502"/>
    </location>
</feature>
<accession>A0AAW9HJ54</accession>
<keyword evidence="4 8" id="KW-1133">Transmembrane helix</keyword>
<evidence type="ECO:0000256" key="3">
    <source>
        <dbReference type="ARBA" id="ARBA00022692"/>
    </source>
</evidence>
<evidence type="ECO:0000313" key="14">
    <source>
        <dbReference type="Proteomes" id="UP001288320"/>
    </source>
</evidence>